<dbReference type="Proteomes" id="UP000814176">
    <property type="component" value="Unassembled WGS sequence"/>
</dbReference>
<name>A0ABQ8KJB1_9APHY</name>
<dbReference type="RefSeq" id="XP_047780086.1">
    <property type="nucleotide sequence ID" value="XM_047920501.1"/>
</dbReference>
<evidence type="ECO:0000313" key="1">
    <source>
        <dbReference type="EMBL" id="KAH9838048.1"/>
    </source>
</evidence>
<protein>
    <submittedName>
        <fullName evidence="1">Uncharacterized protein</fullName>
    </submittedName>
</protein>
<sequence>MQDLPLPRPSCVALQNEDHEEDAVVITALDVVPFCCHADLLTMDRLQLARVALTLNAKLPLILQIDIRPSRPDVDIRNEIERLV</sequence>
<proteinExistence type="predicted"/>
<dbReference type="EMBL" id="JADCUA010000008">
    <property type="protein sequence ID" value="KAH9838048.1"/>
    <property type="molecule type" value="Genomic_DNA"/>
</dbReference>
<comment type="caution">
    <text evidence="1">The sequence shown here is derived from an EMBL/GenBank/DDBJ whole genome shotgun (WGS) entry which is preliminary data.</text>
</comment>
<feature type="non-terminal residue" evidence="1">
    <location>
        <position position="84"/>
    </location>
</feature>
<gene>
    <name evidence="1" type="ORF">C8Q71DRAFT_706345</name>
</gene>
<evidence type="ECO:0000313" key="2">
    <source>
        <dbReference type="Proteomes" id="UP000814176"/>
    </source>
</evidence>
<accession>A0ABQ8KJB1</accession>
<organism evidence="1 2">
    <name type="scientific">Rhodofomes roseus</name>
    <dbReference type="NCBI Taxonomy" id="34475"/>
    <lineage>
        <taxon>Eukaryota</taxon>
        <taxon>Fungi</taxon>
        <taxon>Dikarya</taxon>
        <taxon>Basidiomycota</taxon>
        <taxon>Agaricomycotina</taxon>
        <taxon>Agaricomycetes</taxon>
        <taxon>Polyporales</taxon>
        <taxon>Rhodofomes</taxon>
    </lineage>
</organism>
<reference evidence="1 2" key="1">
    <citation type="journal article" date="2021" name="Environ. Microbiol.">
        <title>Gene family expansions and transcriptome signatures uncover fungal adaptations to wood decay.</title>
        <authorList>
            <person name="Hage H."/>
            <person name="Miyauchi S."/>
            <person name="Viragh M."/>
            <person name="Drula E."/>
            <person name="Min B."/>
            <person name="Chaduli D."/>
            <person name="Navarro D."/>
            <person name="Favel A."/>
            <person name="Norest M."/>
            <person name="Lesage-Meessen L."/>
            <person name="Balint B."/>
            <person name="Merenyi Z."/>
            <person name="de Eugenio L."/>
            <person name="Morin E."/>
            <person name="Martinez A.T."/>
            <person name="Baldrian P."/>
            <person name="Stursova M."/>
            <person name="Martinez M.J."/>
            <person name="Novotny C."/>
            <person name="Magnuson J.K."/>
            <person name="Spatafora J.W."/>
            <person name="Maurice S."/>
            <person name="Pangilinan J."/>
            <person name="Andreopoulos W."/>
            <person name="LaButti K."/>
            <person name="Hundley H."/>
            <person name="Na H."/>
            <person name="Kuo A."/>
            <person name="Barry K."/>
            <person name="Lipzen A."/>
            <person name="Henrissat B."/>
            <person name="Riley R."/>
            <person name="Ahrendt S."/>
            <person name="Nagy L.G."/>
            <person name="Grigoriev I.V."/>
            <person name="Martin F."/>
            <person name="Rosso M.N."/>
        </authorList>
    </citation>
    <scope>NUCLEOTIDE SEQUENCE [LARGE SCALE GENOMIC DNA]</scope>
    <source>
        <strain evidence="1 2">CIRM-BRFM 1785</strain>
    </source>
</reference>
<dbReference type="GeneID" id="72001233"/>
<keyword evidence="2" id="KW-1185">Reference proteome</keyword>